<dbReference type="PATRIC" id="fig|1473.5.peg.2124"/>
<dbReference type="OrthoDB" id="9810259at2"/>
<dbReference type="GO" id="GO:0005886">
    <property type="term" value="C:plasma membrane"/>
    <property type="evidence" value="ECO:0007669"/>
    <property type="project" value="UniProtKB-SubCell"/>
</dbReference>
<dbReference type="GeneID" id="66870770"/>
<accession>A0A0L0QQV2</accession>
<keyword evidence="3 9" id="KW-0645">Protease</keyword>
<dbReference type="PRINTS" id="PR00781">
    <property type="entry name" value="LIPOSIGPTASE"/>
</dbReference>
<protein>
    <recommendedName>
        <fullName evidence="9">Lipoprotein signal peptidase</fullName>
        <ecNumber evidence="9">3.4.23.36</ecNumber>
    </recommendedName>
    <alternativeName>
        <fullName evidence="9">Prolipoprotein signal peptidase</fullName>
    </alternativeName>
    <alternativeName>
        <fullName evidence="9">Signal peptidase II</fullName>
        <shortName evidence="9">SPase II</shortName>
    </alternativeName>
</protein>
<dbReference type="Proteomes" id="UP000036780">
    <property type="component" value="Unassembled WGS sequence"/>
</dbReference>
<dbReference type="GO" id="GO:0006508">
    <property type="term" value="P:proteolysis"/>
    <property type="evidence" value="ECO:0007669"/>
    <property type="project" value="UniProtKB-KW"/>
</dbReference>
<keyword evidence="6 9" id="KW-0378">Hydrolase</keyword>
<dbReference type="PANTHER" id="PTHR33695:SF1">
    <property type="entry name" value="LIPOPROTEIN SIGNAL PEPTIDASE"/>
    <property type="match status" value="1"/>
</dbReference>
<feature type="transmembrane region" description="Helical" evidence="9">
    <location>
        <begin position="60"/>
        <end position="78"/>
    </location>
</feature>
<comment type="similarity">
    <text evidence="1 9 11">Belongs to the peptidase A8 family.</text>
</comment>
<dbReference type="RefSeq" id="WP_050353533.1">
    <property type="nucleotide sequence ID" value="NZ_BOSN01000001.1"/>
</dbReference>
<comment type="pathway">
    <text evidence="9">Protein modification; lipoprotein biosynthesis (signal peptide cleavage).</text>
</comment>
<comment type="caution">
    <text evidence="9">Lacks conserved residue(s) required for the propagation of feature annotation.</text>
</comment>
<name>A0A0L0QQV2_VIRPA</name>
<evidence type="ECO:0000256" key="1">
    <source>
        <dbReference type="ARBA" id="ARBA00006139"/>
    </source>
</evidence>
<evidence type="ECO:0000256" key="9">
    <source>
        <dbReference type="HAMAP-Rule" id="MF_00161"/>
    </source>
</evidence>
<feature type="active site" evidence="9">
    <location>
        <position position="130"/>
    </location>
</feature>
<dbReference type="NCBIfam" id="TIGR00077">
    <property type="entry name" value="lspA"/>
    <property type="match status" value="1"/>
</dbReference>
<comment type="function">
    <text evidence="9 10">This protein specifically catalyzes the removal of signal peptides from prolipoproteins.</text>
</comment>
<evidence type="ECO:0000313" key="13">
    <source>
        <dbReference type="Proteomes" id="UP000036780"/>
    </source>
</evidence>
<organism evidence="12 13">
    <name type="scientific">Virgibacillus pantothenticus</name>
    <dbReference type="NCBI Taxonomy" id="1473"/>
    <lineage>
        <taxon>Bacteria</taxon>
        <taxon>Bacillati</taxon>
        <taxon>Bacillota</taxon>
        <taxon>Bacilli</taxon>
        <taxon>Bacillales</taxon>
        <taxon>Bacillaceae</taxon>
        <taxon>Virgibacillus</taxon>
    </lineage>
</organism>
<keyword evidence="4 9" id="KW-0812">Transmembrane</keyword>
<proteinExistence type="inferred from homology"/>
<keyword evidence="7 9" id="KW-1133">Transmembrane helix</keyword>
<sequence>MYWYYIIALLIIALDQASKWLIVTKLELGERLTIIENFFYITSHRNTGAAWGILEGQMTFFYIVTVIVVAVVVYYIQAYAKDSKLLGLALSFVLGGAVGNFIDRVFRKEVVDFFDFIIFGYDFPIFNVADSSLVVGVFLIIITMFIDERRKGKMST</sequence>
<dbReference type="UniPathway" id="UPA00665"/>
<keyword evidence="13" id="KW-1185">Reference proteome</keyword>
<dbReference type="Pfam" id="PF01252">
    <property type="entry name" value="Peptidase_A8"/>
    <property type="match status" value="1"/>
</dbReference>
<dbReference type="HAMAP" id="MF_00161">
    <property type="entry name" value="LspA"/>
    <property type="match status" value="1"/>
</dbReference>
<keyword evidence="5 9" id="KW-0064">Aspartyl protease</keyword>
<evidence type="ECO:0000256" key="11">
    <source>
        <dbReference type="RuleBase" id="RU004181"/>
    </source>
</evidence>
<keyword evidence="8 9" id="KW-0472">Membrane</keyword>
<gene>
    <name evidence="9" type="primary">lspA</name>
    <name evidence="12" type="ORF">AFK71_17050</name>
</gene>
<evidence type="ECO:0000256" key="2">
    <source>
        <dbReference type="ARBA" id="ARBA00022475"/>
    </source>
</evidence>
<comment type="caution">
    <text evidence="12">The sequence shown here is derived from an EMBL/GenBank/DDBJ whole genome shotgun (WGS) entry which is preliminary data.</text>
</comment>
<dbReference type="EC" id="3.4.23.36" evidence="9"/>
<feature type="transmembrane region" description="Helical" evidence="9">
    <location>
        <begin position="123"/>
        <end position="146"/>
    </location>
</feature>
<evidence type="ECO:0000256" key="6">
    <source>
        <dbReference type="ARBA" id="ARBA00022801"/>
    </source>
</evidence>
<reference evidence="13" key="1">
    <citation type="submission" date="2015-07" db="EMBL/GenBank/DDBJ databases">
        <title>Fjat-10053 dsm26.</title>
        <authorList>
            <person name="Liu B."/>
            <person name="Wang J."/>
            <person name="Zhu Y."/>
            <person name="Liu G."/>
            <person name="Chen Q."/>
            <person name="Chen Z."/>
            <person name="Lan J."/>
            <person name="Che J."/>
            <person name="Ge C."/>
            <person name="Shi H."/>
            <person name="Pan Z."/>
            <person name="Liu X."/>
        </authorList>
    </citation>
    <scope>NUCLEOTIDE SEQUENCE [LARGE SCALE GENOMIC DNA]</scope>
    <source>
        <strain evidence="13">DSM 26</strain>
    </source>
</reference>
<dbReference type="AlphaFoldDB" id="A0A0L0QQV2"/>
<evidence type="ECO:0000256" key="4">
    <source>
        <dbReference type="ARBA" id="ARBA00022692"/>
    </source>
</evidence>
<evidence type="ECO:0000256" key="10">
    <source>
        <dbReference type="RuleBase" id="RU000594"/>
    </source>
</evidence>
<dbReference type="EMBL" id="LGTO01000007">
    <property type="protein sequence ID" value="KNE20972.1"/>
    <property type="molecule type" value="Genomic_DNA"/>
</dbReference>
<evidence type="ECO:0000256" key="7">
    <source>
        <dbReference type="ARBA" id="ARBA00022989"/>
    </source>
</evidence>
<comment type="catalytic activity">
    <reaction evidence="9 10">
        <text>Release of signal peptides from bacterial membrane prolipoproteins. Hydrolyzes -Xaa-Yaa-Zaa-|-(S,diacylglyceryl)Cys-, in which Xaa is hydrophobic (preferably Leu), and Yaa (Ala or Ser) and Zaa (Gly or Ala) have small, neutral side chains.</text>
        <dbReference type="EC" id="3.4.23.36"/>
    </reaction>
</comment>
<dbReference type="InterPro" id="IPR001872">
    <property type="entry name" value="Peptidase_A8"/>
</dbReference>
<dbReference type="PROSITE" id="PS00855">
    <property type="entry name" value="SPASE_II"/>
    <property type="match status" value="1"/>
</dbReference>
<keyword evidence="2 9" id="KW-1003">Cell membrane</keyword>
<feature type="active site" evidence="9">
    <location>
        <position position="112"/>
    </location>
</feature>
<feature type="transmembrane region" description="Helical" evidence="9">
    <location>
        <begin position="85"/>
        <end position="103"/>
    </location>
</feature>
<comment type="subcellular location">
    <subcellularLocation>
        <location evidence="9">Cell membrane</location>
        <topology evidence="9">Multi-pass membrane protein</topology>
    </subcellularLocation>
</comment>
<evidence type="ECO:0000256" key="3">
    <source>
        <dbReference type="ARBA" id="ARBA00022670"/>
    </source>
</evidence>
<evidence type="ECO:0000313" key="12">
    <source>
        <dbReference type="EMBL" id="KNE20972.1"/>
    </source>
</evidence>
<dbReference type="GO" id="GO:0004190">
    <property type="term" value="F:aspartic-type endopeptidase activity"/>
    <property type="evidence" value="ECO:0007669"/>
    <property type="project" value="UniProtKB-UniRule"/>
</dbReference>
<evidence type="ECO:0000256" key="5">
    <source>
        <dbReference type="ARBA" id="ARBA00022750"/>
    </source>
</evidence>
<evidence type="ECO:0000256" key="8">
    <source>
        <dbReference type="ARBA" id="ARBA00023136"/>
    </source>
</evidence>
<dbReference type="PANTHER" id="PTHR33695">
    <property type="entry name" value="LIPOPROTEIN SIGNAL PEPTIDASE"/>
    <property type="match status" value="1"/>
</dbReference>